<dbReference type="PANTHER" id="PTHR12475:SF4">
    <property type="entry name" value="PROTEIN THEM6"/>
    <property type="match status" value="1"/>
</dbReference>
<dbReference type="CDD" id="cd00586">
    <property type="entry name" value="4HBT"/>
    <property type="match status" value="1"/>
</dbReference>
<evidence type="ECO:0000313" key="3">
    <source>
        <dbReference type="Proteomes" id="UP000467105"/>
    </source>
</evidence>
<proteinExistence type="predicted"/>
<gene>
    <name evidence="2" type="ORF">MPRM_39990</name>
</gene>
<evidence type="ECO:0000313" key="2">
    <source>
        <dbReference type="EMBL" id="BBZ46718.1"/>
    </source>
</evidence>
<dbReference type="InterPro" id="IPR051490">
    <property type="entry name" value="THEM6_lcsJ_thioesterase"/>
</dbReference>
<dbReference type="InterPro" id="IPR029069">
    <property type="entry name" value="HotDog_dom_sf"/>
</dbReference>
<dbReference type="Pfam" id="PF13279">
    <property type="entry name" value="4HBT_2"/>
    <property type="match status" value="1"/>
</dbReference>
<sequence length="212" mass="24181">MKPSIRLLKILTAPPASAHHEDVRPSAEDPQAQTVTRWRVLPCDIDLFGHMNNSRYALMMDFARVHYLRRAGLLTVALKQRWVIPVSAVALEFHRPLKPFQRFEISTQVLSWDDRWLFMRQTFQTREGPVRPVATGYVKTIIRSPAGSVAPAQLARLVCGRDVDPPALPDELWARFRTPPRATSREPHASEGKRLQDVSRVDVGLRRHAVAR</sequence>
<dbReference type="EMBL" id="AP022614">
    <property type="protein sequence ID" value="BBZ46718.1"/>
    <property type="molecule type" value="Genomic_DNA"/>
</dbReference>
<protein>
    <submittedName>
        <fullName evidence="2">Uncharacterized protein</fullName>
    </submittedName>
</protein>
<keyword evidence="3" id="KW-1185">Reference proteome</keyword>
<accession>A0A7I7YXW5</accession>
<organism evidence="2 3">
    <name type="scientific">Mycobacterium parmense</name>
    <dbReference type="NCBI Taxonomy" id="185642"/>
    <lineage>
        <taxon>Bacteria</taxon>
        <taxon>Bacillati</taxon>
        <taxon>Actinomycetota</taxon>
        <taxon>Actinomycetes</taxon>
        <taxon>Mycobacteriales</taxon>
        <taxon>Mycobacteriaceae</taxon>
        <taxon>Mycobacterium</taxon>
        <taxon>Mycobacterium simiae complex</taxon>
    </lineage>
</organism>
<name>A0A7I7YXW5_9MYCO</name>
<dbReference type="Proteomes" id="UP000467105">
    <property type="component" value="Chromosome"/>
</dbReference>
<dbReference type="SUPFAM" id="SSF54637">
    <property type="entry name" value="Thioesterase/thiol ester dehydrase-isomerase"/>
    <property type="match status" value="1"/>
</dbReference>
<dbReference type="PANTHER" id="PTHR12475">
    <property type="match status" value="1"/>
</dbReference>
<dbReference type="AlphaFoldDB" id="A0A7I7YXW5"/>
<evidence type="ECO:0000256" key="1">
    <source>
        <dbReference type="SAM" id="MobiDB-lite"/>
    </source>
</evidence>
<feature type="compositionally biased region" description="Basic and acidic residues" evidence="1">
    <location>
        <begin position="183"/>
        <end position="197"/>
    </location>
</feature>
<dbReference type="RefSeq" id="WP_085270490.1">
    <property type="nucleotide sequence ID" value="NZ_AP022614.1"/>
</dbReference>
<feature type="region of interest" description="Disordered" evidence="1">
    <location>
        <begin position="178"/>
        <end position="197"/>
    </location>
</feature>
<reference evidence="2 3" key="1">
    <citation type="journal article" date="2019" name="Emerg. Microbes Infect.">
        <title>Comprehensive subspecies identification of 175 nontuberculous mycobacteria species based on 7547 genomic profiles.</title>
        <authorList>
            <person name="Matsumoto Y."/>
            <person name="Kinjo T."/>
            <person name="Motooka D."/>
            <person name="Nabeya D."/>
            <person name="Jung N."/>
            <person name="Uechi K."/>
            <person name="Horii T."/>
            <person name="Iida T."/>
            <person name="Fujita J."/>
            <person name="Nakamura S."/>
        </authorList>
    </citation>
    <scope>NUCLEOTIDE SEQUENCE [LARGE SCALE GENOMIC DNA]</scope>
    <source>
        <strain evidence="2 3">JCM 14742</strain>
    </source>
</reference>
<dbReference type="OrthoDB" id="3727779at2"/>
<dbReference type="Gene3D" id="3.10.129.10">
    <property type="entry name" value="Hotdog Thioesterase"/>
    <property type="match status" value="1"/>
</dbReference>